<proteinExistence type="predicted"/>
<reference evidence="2" key="1">
    <citation type="journal article" date="2012" name="PLoS Genet.">
        <title>The genomes of the fungal plant pathogens Cladosporium fulvum and Dothistroma septosporum reveal adaptation to different hosts and lifestyles but also signatures of common ancestry.</title>
        <authorList>
            <person name="de Wit P.J.G.M."/>
            <person name="van der Burgt A."/>
            <person name="Oekmen B."/>
            <person name="Stergiopoulos I."/>
            <person name="Abd-Elsalam K.A."/>
            <person name="Aerts A.L."/>
            <person name="Bahkali A.H."/>
            <person name="Beenen H.G."/>
            <person name="Chettri P."/>
            <person name="Cox M.P."/>
            <person name="Datema E."/>
            <person name="de Vries R.P."/>
            <person name="Dhillon B."/>
            <person name="Ganley A.R."/>
            <person name="Griffiths S.A."/>
            <person name="Guo Y."/>
            <person name="Hamelin R.C."/>
            <person name="Henrissat B."/>
            <person name="Kabir M.S."/>
            <person name="Jashni M.K."/>
            <person name="Kema G."/>
            <person name="Klaubauf S."/>
            <person name="Lapidus A."/>
            <person name="Levasseur A."/>
            <person name="Lindquist E."/>
            <person name="Mehrabi R."/>
            <person name="Ohm R.A."/>
            <person name="Owen T.J."/>
            <person name="Salamov A."/>
            <person name="Schwelm A."/>
            <person name="Schijlen E."/>
            <person name="Sun H."/>
            <person name="van den Burg H.A."/>
            <person name="van Ham R.C.H.J."/>
            <person name="Zhang S."/>
            <person name="Goodwin S.B."/>
            <person name="Grigoriev I.V."/>
            <person name="Collemare J."/>
            <person name="Bradshaw R.E."/>
        </authorList>
    </citation>
    <scope>NUCLEOTIDE SEQUENCE [LARGE SCALE GENOMIC DNA]</scope>
    <source>
        <strain evidence="2">NZE10 / CBS 128990</strain>
    </source>
</reference>
<dbReference type="HOGENOM" id="CLU_1927542_0_0_1"/>
<dbReference type="Proteomes" id="UP000016933">
    <property type="component" value="Unassembled WGS sequence"/>
</dbReference>
<accession>N1Q4G0</accession>
<gene>
    <name evidence="1" type="ORF">DOTSEDRAFT_68449</name>
</gene>
<organism evidence="1 2">
    <name type="scientific">Dothistroma septosporum (strain NZE10 / CBS 128990)</name>
    <name type="common">Red band needle blight fungus</name>
    <name type="synonym">Mycosphaerella pini</name>
    <dbReference type="NCBI Taxonomy" id="675120"/>
    <lineage>
        <taxon>Eukaryota</taxon>
        <taxon>Fungi</taxon>
        <taxon>Dikarya</taxon>
        <taxon>Ascomycota</taxon>
        <taxon>Pezizomycotina</taxon>
        <taxon>Dothideomycetes</taxon>
        <taxon>Dothideomycetidae</taxon>
        <taxon>Mycosphaerellales</taxon>
        <taxon>Mycosphaerellaceae</taxon>
        <taxon>Dothistroma</taxon>
    </lineage>
</organism>
<evidence type="ECO:0000313" key="1">
    <source>
        <dbReference type="EMBL" id="EME49675.1"/>
    </source>
</evidence>
<dbReference type="AlphaFoldDB" id="N1Q4G0"/>
<evidence type="ECO:0000313" key="2">
    <source>
        <dbReference type="Proteomes" id="UP000016933"/>
    </source>
</evidence>
<keyword evidence="2" id="KW-1185">Reference proteome</keyword>
<name>N1Q4G0_DOTSN</name>
<sequence>MSTNLELYRVCVAPIRVGVHRHGCRLTAYIFSLLRPFNLLFNTNNPSRSSHNIKNRSINHFSQPTPIFQLSKWVAATPAPTPTATAQRAAAPASKCIDIIIDRRNRGNGLPTIVPSLWLQAVDGMKGRRVV</sequence>
<dbReference type="EMBL" id="KB446535">
    <property type="protein sequence ID" value="EME49675.1"/>
    <property type="molecule type" value="Genomic_DNA"/>
</dbReference>
<protein>
    <submittedName>
        <fullName evidence="1">Uncharacterized protein</fullName>
    </submittedName>
</protein>
<reference evidence="1 2" key="2">
    <citation type="journal article" date="2012" name="PLoS Pathog.">
        <title>Diverse lifestyles and strategies of plant pathogenesis encoded in the genomes of eighteen Dothideomycetes fungi.</title>
        <authorList>
            <person name="Ohm R.A."/>
            <person name="Feau N."/>
            <person name="Henrissat B."/>
            <person name="Schoch C.L."/>
            <person name="Horwitz B.A."/>
            <person name="Barry K.W."/>
            <person name="Condon B.J."/>
            <person name="Copeland A.C."/>
            <person name="Dhillon B."/>
            <person name="Glaser F."/>
            <person name="Hesse C.N."/>
            <person name="Kosti I."/>
            <person name="LaButti K."/>
            <person name="Lindquist E.A."/>
            <person name="Lucas S."/>
            <person name="Salamov A.A."/>
            <person name="Bradshaw R.E."/>
            <person name="Ciuffetti L."/>
            <person name="Hamelin R.C."/>
            <person name="Kema G.H.J."/>
            <person name="Lawrence C."/>
            <person name="Scott J.A."/>
            <person name="Spatafora J.W."/>
            <person name="Turgeon B.G."/>
            <person name="de Wit P.J.G.M."/>
            <person name="Zhong S."/>
            <person name="Goodwin S.B."/>
            <person name="Grigoriev I.V."/>
        </authorList>
    </citation>
    <scope>NUCLEOTIDE SEQUENCE [LARGE SCALE GENOMIC DNA]</scope>
    <source>
        <strain evidence="2">NZE10 / CBS 128990</strain>
    </source>
</reference>